<dbReference type="GO" id="GO:0015854">
    <property type="term" value="P:guanine transport"/>
    <property type="evidence" value="ECO:0000318"/>
    <property type="project" value="GO_Central"/>
</dbReference>
<reference evidence="8" key="1">
    <citation type="journal article" date="2020" name="Nat. Genet.">
        <title>Genomic diversifications of five Gossypium allopolyploid species and their impact on cotton improvement.</title>
        <authorList>
            <person name="Chen Z.J."/>
            <person name="Sreedasyam A."/>
            <person name="Ando A."/>
            <person name="Song Q."/>
            <person name="De Santiago L.M."/>
            <person name="Hulse-Kemp A.M."/>
            <person name="Ding M."/>
            <person name="Ye W."/>
            <person name="Kirkbride R.C."/>
            <person name="Jenkins J."/>
            <person name="Plott C."/>
            <person name="Lovell J."/>
            <person name="Lin Y.M."/>
            <person name="Vaughn R."/>
            <person name="Liu B."/>
            <person name="Simpson S."/>
            <person name="Scheffler B.E."/>
            <person name="Wen L."/>
            <person name="Saski C.A."/>
            <person name="Grover C.E."/>
            <person name="Hu G."/>
            <person name="Conover J.L."/>
            <person name="Carlson J.W."/>
            <person name="Shu S."/>
            <person name="Boston L.B."/>
            <person name="Williams M."/>
            <person name="Peterson D.G."/>
            <person name="McGee K."/>
            <person name="Jones D.C."/>
            <person name="Wendel J.F."/>
            <person name="Stelly D.M."/>
            <person name="Grimwood J."/>
            <person name="Schmutz J."/>
        </authorList>
    </citation>
    <scope>NUCLEOTIDE SEQUENCE [LARGE SCALE GENOMIC DNA]</scope>
    <source>
        <strain evidence="8">cv. TM-1</strain>
    </source>
</reference>
<proteinExistence type="inferred from homology"/>
<dbReference type="OMA" id="TGVRQWV"/>
<evidence type="ECO:0000256" key="4">
    <source>
        <dbReference type="ARBA" id="ARBA00022692"/>
    </source>
</evidence>
<keyword evidence="4 7" id="KW-0812">Transmembrane</keyword>
<evidence type="ECO:0000313" key="9">
    <source>
        <dbReference type="RefSeq" id="XP_016739940.2"/>
    </source>
</evidence>
<dbReference type="STRING" id="3635.A0A1U8NM51"/>
<organism evidence="8 9">
    <name type="scientific">Gossypium hirsutum</name>
    <name type="common">Upland cotton</name>
    <name type="synonym">Gossypium mexicanum</name>
    <dbReference type="NCBI Taxonomy" id="3635"/>
    <lineage>
        <taxon>Eukaryota</taxon>
        <taxon>Viridiplantae</taxon>
        <taxon>Streptophyta</taxon>
        <taxon>Embryophyta</taxon>
        <taxon>Tracheophyta</taxon>
        <taxon>Spermatophyta</taxon>
        <taxon>Magnoliopsida</taxon>
        <taxon>eudicotyledons</taxon>
        <taxon>Gunneridae</taxon>
        <taxon>Pentapetalae</taxon>
        <taxon>rosids</taxon>
        <taxon>malvids</taxon>
        <taxon>Malvales</taxon>
        <taxon>Malvaceae</taxon>
        <taxon>Malvoideae</taxon>
        <taxon>Gossypium</taxon>
    </lineage>
</organism>
<feature type="transmembrane region" description="Helical" evidence="7">
    <location>
        <begin position="448"/>
        <end position="468"/>
    </location>
</feature>
<evidence type="ECO:0000313" key="8">
    <source>
        <dbReference type="Proteomes" id="UP000818029"/>
    </source>
</evidence>
<gene>
    <name evidence="9" type="primary">LOC107949708</name>
</gene>
<dbReference type="RefSeq" id="XP_016739940.2">
    <property type="nucleotide sequence ID" value="XM_016884451.2"/>
</dbReference>
<reference evidence="9" key="2">
    <citation type="submission" date="2025-08" db="UniProtKB">
        <authorList>
            <consortium name="RefSeq"/>
        </authorList>
    </citation>
    <scope>IDENTIFICATION</scope>
</reference>
<dbReference type="GeneID" id="107949708"/>
<evidence type="ECO:0000256" key="7">
    <source>
        <dbReference type="SAM" id="Phobius"/>
    </source>
</evidence>
<keyword evidence="6 7" id="KW-0472">Membrane</keyword>
<evidence type="ECO:0000256" key="6">
    <source>
        <dbReference type="ARBA" id="ARBA00023136"/>
    </source>
</evidence>
<protein>
    <submittedName>
        <fullName evidence="9">Adenine/guanine permease AZG2</fullName>
    </submittedName>
</protein>
<dbReference type="PANTHER" id="PTHR43337">
    <property type="entry name" value="XANTHINE/URACIL PERMEASE C887.17-RELATED"/>
    <property type="match status" value="1"/>
</dbReference>
<comment type="similarity">
    <text evidence="2">Belongs to the nucleobase:cation symporter-2 (NCS2) (TC 2.A.40) family. Azg-like subfamily.</text>
</comment>
<evidence type="ECO:0000256" key="1">
    <source>
        <dbReference type="ARBA" id="ARBA00004141"/>
    </source>
</evidence>
<feature type="transmembrane region" description="Helical" evidence="7">
    <location>
        <begin position="311"/>
        <end position="332"/>
    </location>
</feature>
<keyword evidence="8" id="KW-1185">Reference proteome</keyword>
<feature type="transmembrane region" description="Helical" evidence="7">
    <location>
        <begin position="287"/>
        <end position="304"/>
    </location>
</feature>
<keyword evidence="3" id="KW-0813">Transport</keyword>
<feature type="transmembrane region" description="Helical" evidence="7">
    <location>
        <begin position="522"/>
        <end position="542"/>
    </location>
</feature>
<name>A0A1U8NM51_GOSHI</name>
<accession>A0A1U8NM51</accession>
<comment type="subcellular location">
    <subcellularLocation>
        <location evidence="1">Membrane</location>
        <topology evidence="1">Multi-pass membrane protein</topology>
    </subcellularLocation>
</comment>
<dbReference type="Pfam" id="PF00860">
    <property type="entry name" value="Xan_ur_permease"/>
    <property type="match status" value="1"/>
</dbReference>
<feature type="transmembrane region" description="Helical" evidence="7">
    <location>
        <begin position="146"/>
        <end position="165"/>
    </location>
</feature>
<dbReference type="GO" id="GO:0005886">
    <property type="term" value="C:plasma membrane"/>
    <property type="evidence" value="ECO:0000318"/>
    <property type="project" value="GO_Central"/>
</dbReference>
<dbReference type="InterPro" id="IPR045018">
    <property type="entry name" value="Azg-like"/>
</dbReference>
<evidence type="ECO:0000256" key="2">
    <source>
        <dbReference type="ARBA" id="ARBA00005697"/>
    </source>
</evidence>
<feature type="transmembrane region" description="Helical" evidence="7">
    <location>
        <begin position="198"/>
        <end position="218"/>
    </location>
</feature>
<dbReference type="PANTHER" id="PTHR43337:SF13">
    <property type="entry name" value="ADENINE_GUANINE PERMEASE AZG2"/>
    <property type="match status" value="1"/>
</dbReference>
<dbReference type="Proteomes" id="UP000818029">
    <property type="component" value="Chromosome A03"/>
</dbReference>
<dbReference type="InterPro" id="IPR006043">
    <property type="entry name" value="NCS2"/>
</dbReference>
<sequence length="570" mass="60675">MTNALKNPTGIPFHYFLIKLLSKIHVNQQGEIQTSMGIGLMGRLASSWQKMEMAVNDAVSKSIVGKYFKLEARKTCFTTELRAGTATFMTMAYIIAVNATILADSGGTCSRADCSVPANQTAASPDCMFKPNAGYEKCVSKTKSDLVVATVLSAMIGSFAMGMLANLPLGLAPGMGPNAYLAYNLVGYHGSGSMSYQTALAVVLVEACAFLVISGLGLRSKLARLIPDSVRLACATGIGLFIALVGLQIHQGVGLIGPDPSTLVTITACTTTDPFTGACIGGKMKSPTFWLAMAGFLITCYGLMKEVKGSMIYGILFITLISWIRGTAFTYFPETPLGDSNYNYFKKVVDFHKIESTAGAISFSHFNSRAVWVALATLLYVDLLATTGVLYTMAEIGGFVDDNGGFEGEYLAYIVDSSSTVVGSALGVSPVATYVESSAGMKEGGQTGLTAVVIAAYFFFSLFFTPLLTSVPPWAVGPSLVMVGVMMMKVVKDIKWGDVKEAVPAFVTMVLMPLTYSISNGIIGGVGVHVALSLYDLGLRLIKWLNQMRKMVRNGQNQVSVGAESMVEII</sequence>
<feature type="transmembrane region" description="Helical" evidence="7">
    <location>
        <begin position="370"/>
        <end position="391"/>
    </location>
</feature>
<dbReference type="GO" id="GO:0005345">
    <property type="term" value="F:purine nucleobase transmembrane transporter activity"/>
    <property type="evidence" value="ECO:0000318"/>
    <property type="project" value="GO_Central"/>
</dbReference>
<dbReference type="AlphaFoldDB" id="A0A1U8NM51"/>
<evidence type="ECO:0000256" key="5">
    <source>
        <dbReference type="ARBA" id="ARBA00022989"/>
    </source>
</evidence>
<keyword evidence="5 7" id="KW-1133">Transmembrane helix</keyword>
<dbReference type="SMR" id="A0A1U8NM51"/>
<dbReference type="KEGG" id="ghi:107949708"/>
<dbReference type="PaxDb" id="3635-A0A1U8NM51"/>
<feature type="transmembrane region" description="Helical" evidence="7">
    <location>
        <begin position="230"/>
        <end position="249"/>
    </location>
</feature>
<dbReference type="GO" id="GO:0015853">
    <property type="term" value="P:adenine transport"/>
    <property type="evidence" value="ECO:0000318"/>
    <property type="project" value="GO_Central"/>
</dbReference>
<evidence type="ECO:0000256" key="3">
    <source>
        <dbReference type="ARBA" id="ARBA00022448"/>
    </source>
</evidence>